<dbReference type="GO" id="GO:0003964">
    <property type="term" value="F:RNA-directed DNA polymerase activity"/>
    <property type="evidence" value="ECO:0007669"/>
    <property type="project" value="UniProtKB-KW"/>
</dbReference>
<accession>A0A2U1P773</accession>
<organism evidence="1 2">
    <name type="scientific">Artemisia annua</name>
    <name type="common">Sweet wormwood</name>
    <dbReference type="NCBI Taxonomy" id="35608"/>
    <lineage>
        <taxon>Eukaryota</taxon>
        <taxon>Viridiplantae</taxon>
        <taxon>Streptophyta</taxon>
        <taxon>Embryophyta</taxon>
        <taxon>Tracheophyta</taxon>
        <taxon>Spermatophyta</taxon>
        <taxon>Magnoliopsida</taxon>
        <taxon>eudicotyledons</taxon>
        <taxon>Gunneridae</taxon>
        <taxon>Pentapetalae</taxon>
        <taxon>asterids</taxon>
        <taxon>campanulids</taxon>
        <taxon>Asterales</taxon>
        <taxon>Asteraceae</taxon>
        <taxon>Asteroideae</taxon>
        <taxon>Anthemideae</taxon>
        <taxon>Artemisiinae</taxon>
        <taxon>Artemisia</taxon>
    </lineage>
</organism>
<evidence type="ECO:0000313" key="2">
    <source>
        <dbReference type="Proteomes" id="UP000245207"/>
    </source>
</evidence>
<sequence>MASSSLTSEGTWSCPFKGFHCCPSGVCGNKGISRMISHLKSVHLSTDERKNVLREAITTDYNLFREVEGTLKVFGQWMCGKCMRLHALSRACHHPDGLVRFSEGMGDGGGNIFGILMPPTNEPPVKVNGGLLFDVELLDRVFKGPITTVKSIPHNCRYAFNQALKTTLYRVVAKPGSVDEWVKLLLFPRCTLQVFKPRNRQESRSGNRKTLQSRSILNSLATWGDEGGITSLVESVLNLSGVGSLGHEGSDKQEEISQGILHNHHETTTLGDYCWGAMGINPGTHQPDVK</sequence>
<protein>
    <submittedName>
        <fullName evidence="1">Reverse transcriptase domain-containing protein</fullName>
    </submittedName>
</protein>
<name>A0A2U1P773_ARTAN</name>
<dbReference type="Proteomes" id="UP000245207">
    <property type="component" value="Unassembled WGS sequence"/>
</dbReference>
<keyword evidence="1" id="KW-0695">RNA-directed DNA polymerase</keyword>
<keyword evidence="1" id="KW-0808">Transferase</keyword>
<dbReference type="AlphaFoldDB" id="A0A2U1P773"/>
<comment type="caution">
    <text evidence="1">The sequence shown here is derived from an EMBL/GenBank/DDBJ whole genome shotgun (WGS) entry which is preliminary data.</text>
</comment>
<keyword evidence="1" id="KW-0548">Nucleotidyltransferase</keyword>
<gene>
    <name evidence="1" type="ORF">CTI12_AA097480</name>
</gene>
<reference evidence="1 2" key="1">
    <citation type="journal article" date="2018" name="Mol. Plant">
        <title>The genome of Artemisia annua provides insight into the evolution of Asteraceae family and artemisinin biosynthesis.</title>
        <authorList>
            <person name="Shen Q."/>
            <person name="Zhang L."/>
            <person name="Liao Z."/>
            <person name="Wang S."/>
            <person name="Yan T."/>
            <person name="Shi P."/>
            <person name="Liu M."/>
            <person name="Fu X."/>
            <person name="Pan Q."/>
            <person name="Wang Y."/>
            <person name="Lv Z."/>
            <person name="Lu X."/>
            <person name="Zhang F."/>
            <person name="Jiang W."/>
            <person name="Ma Y."/>
            <person name="Chen M."/>
            <person name="Hao X."/>
            <person name="Li L."/>
            <person name="Tang Y."/>
            <person name="Lv G."/>
            <person name="Zhou Y."/>
            <person name="Sun X."/>
            <person name="Brodelius P.E."/>
            <person name="Rose J.K.C."/>
            <person name="Tang K."/>
        </authorList>
    </citation>
    <scope>NUCLEOTIDE SEQUENCE [LARGE SCALE GENOMIC DNA]</scope>
    <source>
        <strain evidence="2">cv. Huhao1</strain>
        <tissue evidence="1">Leaf</tissue>
    </source>
</reference>
<evidence type="ECO:0000313" key="1">
    <source>
        <dbReference type="EMBL" id="PWA81598.1"/>
    </source>
</evidence>
<proteinExistence type="predicted"/>
<dbReference type="EMBL" id="PKPP01001571">
    <property type="protein sequence ID" value="PWA81598.1"/>
    <property type="molecule type" value="Genomic_DNA"/>
</dbReference>
<keyword evidence="2" id="KW-1185">Reference proteome</keyword>